<feature type="transmembrane region" description="Helical" evidence="1">
    <location>
        <begin position="177"/>
        <end position="199"/>
    </location>
</feature>
<proteinExistence type="predicted"/>
<accession>A0A2H0ULA6</accession>
<feature type="transmembrane region" description="Helical" evidence="1">
    <location>
        <begin position="138"/>
        <end position="157"/>
    </location>
</feature>
<feature type="transmembrane region" description="Helical" evidence="1">
    <location>
        <begin position="20"/>
        <end position="41"/>
    </location>
</feature>
<keyword evidence="1" id="KW-0812">Transmembrane</keyword>
<evidence type="ECO:0000313" key="2">
    <source>
        <dbReference type="EMBL" id="PIR87189.1"/>
    </source>
</evidence>
<organism evidence="2 3">
    <name type="scientific">Candidatus Harrisonbacteria bacterium CG10_big_fil_rev_8_21_14_0_10_49_15</name>
    <dbReference type="NCBI Taxonomy" id="1974587"/>
    <lineage>
        <taxon>Bacteria</taxon>
        <taxon>Candidatus Harrisoniibacteriota</taxon>
    </lineage>
</organism>
<evidence type="ECO:0000256" key="1">
    <source>
        <dbReference type="SAM" id="Phobius"/>
    </source>
</evidence>
<keyword evidence="1" id="KW-0472">Membrane</keyword>
<feature type="transmembrane region" description="Helical" evidence="1">
    <location>
        <begin position="93"/>
        <end position="117"/>
    </location>
</feature>
<comment type="caution">
    <text evidence="2">The sequence shown here is derived from an EMBL/GenBank/DDBJ whole genome shotgun (WGS) entry which is preliminary data.</text>
</comment>
<gene>
    <name evidence="2" type="ORF">COU11_01790</name>
</gene>
<dbReference type="AlphaFoldDB" id="A0A2H0ULA6"/>
<name>A0A2H0ULA6_9BACT</name>
<evidence type="ECO:0000313" key="3">
    <source>
        <dbReference type="Proteomes" id="UP000229526"/>
    </source>
</evidence>
<protein>
    <submittedName>
        <fullName evidence="2">Uncharacterized protein</fullName>
    </submittedName>
</protein>
<dbReference type="Proteomes" id="UP000229526">
    <property type="component" value="Unassembled WGS sequence"/>
</dbReference>
<reference evidence="3" key="1">
    <citation type="submission" date="2017-09" db="EMBL/GenBank/DDBJ databases">
        <title>Depth-based differentiation of microbial function through sediment-hosted aquifers and enrichment of novel symbionts in the deep terrestrial subsurface.</title>
        <authorList>
            <person name="Probst A.J."/>
            <person name="Ladd B."/>
            <person name="Jarett J.K."/>
            <person name="Geller-Mcgrath D.E."/>
            <person name="Sieber C.M.K."/>
            <person name="Emerson J.B."/>
            <person name="Anantharaman K."/>
            <person name="Thomas B.C."/>
            <person name="Malmstrom R."/>
            <person name="Stieglmeier M."/>
            <person name="Klingl A."/>
            <person name="Woyke T."/>
            <person name="Ryan C.M."/>
            <person name="Banfield J.F."/>
        </authorList>
    </citation>
    <scope>NUCLEOTIDE SEQUENCE [LARGE SCALE GENOMIC DNA]</scope>
</reference>
<keyword evidence="1" id="KW-1133">Transmembrane helix</keyword>
<sequence>MSAPQKKEKPTGLPTTRWMLQLPILAVSIAAAIYLAQSNVIEQILTATSSGTGLGFIVASFIAGIFYATFFGVVPATVTLIEVAQAGSSPLVIGIFGGLGAVIGDLSLFQIIRFGIVDDLVAAFQRRSQGAFKRLFKIRFFKTFLLAIGAVILATPIPDEIGLTMLGIAKTNWRLVAAAGFVCNAIGIYLLALITQVIVF</sequence>
<feature type="transmembrane region" description="Helical" evidence="1">
    <location>
        <begin position="53"/>
        <end position="73"/>
    </location>
</feature>
<dbReference type="EMBL" id="PFBD01000017">
    <property type="protein sequence ID" value="PIR87189.1"/>
    <property type="molecule type" value="Genomic_DNA"/>
</dbReference>